<feature type="active site" description="Proton donor/acceptor" evidence="12">
    <location>
        <position position="135"/>
    </location>
</feature>
<comment type="subunit">
    <text evidence="12">Homotetramer; dimer of dimers.</text>
</comment>
<comment type="function">
    <text evidence="1 12">Catalyzes the condensation of (S)-aspartate-beta-semialdehyde [(S)-ASA] and pyruvate to 4-hydroxy-tetrahydrodipicolinate (HTPA).</text>
</comment>
<dbReference type="SMART" id="SM01130">
    <property type="entry name" value="DHDPS"/>
    <property type="match status" value="1"/>
</dbReference>
<dbReference type="Gene3D" id="3.20.20.70">
    <property type="entry name" value="Aldolase class I"/>
    <property type="match status" value="1"/>
</dbReference>
<proteinExistence type="inferred from homology"/>
<evidence type="ECO:0000256" key="1">
    <source>
        <dbReference type="ARBA" id="ARBA00003294"/>
    </source>
</evidence>
<keyword evidence="9 12" id="KW-0456">Lyase</keyword>
<reference evidence="14 15" key="1">
    <citation type="submission" date="2020-09" db="EMBL/GenBank/DDBJ databases">
        <title>Novel species of Mucilaginibacter isolated from a glacier on the Tibetan Plateau.</title>
        <authorList>
            <person name="Liu Q."/>
            <person name="Xin Y.-H."/>
        </authorList>
    </citation>
    <scope>NUCLEOTIDE SEQUENCE [LARGE SCALE GENOMIC DNA]</scope>
    <source>
        <strain evidence="14 15">ZT4R22</strain>
    </source>
</reference>
<dbReference type="InterPro" id="IPR005263">
    <property type="entry name" value="DapA"/>
</dbReference>
<protein>
    <recommendedName>
        <fullName evidence="4 12">4-hydroxy-tetrahydrodipicolinate synthase</fullName>
        <shortName evidence="12">HTPA synthase</shortName>
        <ecNumber evidence="4 12">4.3.3.7</ecNumber>
    </recommendedName>
</protein>
<comment type="pathway">
    <text evidence="2 12">Amino-acid biosynthesis; L-lysine biosynthesis via DAP pathway; (S)-tetrahydrodipicolinate from L-aspartate: step 3/4.</text>
</comment>
<dbReference type="Proteomes" id="UP000606600">
    <property type="component" value="Unassembled WGS sequence"/>
</dbReference>
<keyword evidence="8 12" id="KW-0457">Lysine biosynthesis</keyword>
<comment type="similarity">
    <text evidence="3 12 13">Belongs to the DapA family.</text>
</comment>
<evidence type="ECO:0000256" key="2">
    <source>
        <dbReference type="ARBA" id="ARBA00005120"/>
    </source>
</evidence>
<keyword evidence="15" id="KW-1185">Reference proteome</keyword>
<dbReference type="NCBIfam" id="TIGR00674">
    <property type="entry name" value="dapA"/>
    <property type="match status" value="1"/>
</dbReference>
<dbReference type="PANTHER" id="PTHR12128">
    <property type="entry name" value="DIHYDRODIPICOLINATE SYNTHASE"/>
    <property type="match status" value="1"/>
</dbReference>
<comment type="catalytic activity">
    <reaction evidence="11 12">
        <text>L-aspartate 4-semialdehyde + pyruvate = (2S,4S)-4-hydroxy-2,3,4,5-tetrahydrodipicolinate + H2O + H(+)</text>
        <dbReference type="Rhea" id="RHEA:34171"/>
        <dbReference type="ChEBI" id="CHEBI:15361"/>
        <dbReference type="ChEBI" id="CHEBI:15377"/>
        <dbReference type="ChEBI" id="CHEBI:15378"/>
        <dbReference type="ChEBI" id="CHEBI:67139"/>
        <dbReference type="ChEBI" id="CHEBI:537519"/>
        <dbReference type="EC" id="4.3.3.7"/>
    </reaction>
</comment>
<evidence type="ECO:0000256" key="3">
    <source>
        <dbReference type="ARBA" id="ARBA00007592"/>
    </source>
</evidence>
<feature type="site" description="Part of a proton relay during catalysis" evidence="12">
    <location>
        <position position="46"/>
    </location>
</feature>
<feature type="binding site" evidence="12">
    <location>
        <position position="206"/>
    </location>
    <ligand>
        <name>pyruvate</name>
        <dbReference type="ChEBI" id="CHEBI:15361"/>
    </ligand>
</feature>
<keyword evidence="7 12" id="KW-0220">Diaminopimelate biosynthesis</keyword>
<evidence type="ECO:0000256" key="5">
    <source>
        <dbReference type="ARBA" id="ARBA00022490"/>
    </source>
</evidence>
<dbReference type="PRINTS" id="PR00146">
    <property type="entry name" value="DHPICSNTHASE"/>
</dbReference>
<comment type="caution">
    <text evidence="12">Was originally thought to be a dihydrodipicolinate synthase (DHDPS), catalyzing the condensation of (S)-aspartate-beta-semialdehyde [(S)-ASA] and pyruvate to dihydrodipicolinate (DHDP). However, it was shown in E.coli that the product of the enzymatic reaction is not dihydrodipicolinate but in fact (4S)-4-hydroxy-2,3,4,5-tetrahydro-(2S)-dipicolinic acid (HTPA), and that the consecutive dehydration reaction leading to DHDP is not spontaneous but catalyzed by DapB.</text>
</comment>
<evidence type="ECO:0000256" key="10">
    <source>
        <dbReference type="ARBA" id="ARBA00023270"/>
    </source>
</evidence>
<feature type="site" description="Part of a proton relay during catalysis" evidence="12">
    <location>
        <position position="109"/>
    </location>
</feature>
<dbReference type="EMBL" id="JACWMY010000004">
    <property type="protein sequence ID" value="MBD1364031.1"/>
    <property type="molecule type" value="Genomic_DNA"/>
</dbReference>
<gene>
    <name evidence="12" type="primary">dapA</name>
    <name evidence="14" type="ORF">IDJ77_09440</name>
</gene>
<comment type="subcellular location">
    <subcellularLocation>
        <location evidence="12">Cytoplasm</location>
    </subcellularLocation>
</comment>
<evidence type="ECO:0000256" key="6">
    <source>
        <dbReference type="ARBA" id="ARBA00022605"/>
    </source>
</evidence>
<dbReference type="InterPro" id="IPR013785">
    <property type="entry name" value="Aldolase_TIM"/>
</dbReference>
<comment type="caution">
    <text evidence="14">The sequence shown here is derived from an EMBL/GenBank/DDBJ whole genome shotgun (WGS) entry which is preliminary data.</text>
</comment>
<sequence>MNRFYGTGVAMVTPFQADGQVDYPALERLINHLIEGGVEYLVSLGTTGESATLNKDEKKQVFAFTAKTVNKRVALVAGIAGNNTLEVVAEIKAFDITGYDAILSASPHYNKPTQEGIYQHYKAIAEASPLPIILYNVPSRTGSSVSAETTVRLAKDFENIIGIKEASGNFELMNQLVRDKPEGFLLISGDDPITLPMIAMGAVGVISVTGNALPKQVSDKVRLCLQGDFKAAQAAHYGLIEFTRLMFSEGSPAGVKSALKHLGVCGDTLRLPLVPVSEETAEKIKEQIKLIG</sequence>
<dbReference type="InterPro" id="IPR002220">
    <property type="entry name" value="DapA-like"/>
</dbReference>
<evidence type="ECO:0000256" key="12">
    <source>
        <dbReference type="HAMAP-Rule" id="MF_00418"/>
    </source>
</evidence>
<dbReference type="PIRSF" id="PIRSF001365">
    <property type="entry name" value="DHDPS"/>
    <property type="match status" value="1"/>
</dbReference>
<evidence type="ECO:0000256" key="11">
    <source>
        <dbReference type="ARBA" id="ARBA00047836"/>
    </source>
</evidence>
<keyword evidence="5 12" id="KW-0963">Cytoplasm</keyword>
<evidence type="ECO:0000256" key="13">
    <source>
        <dbReference type="PIRNR" id="PIRNR001365"/>
    </source>
</evidence>
<evidence type="ECO:0000256" key="4">
    <source>
        <dbReference type="ARBA" id="ARBA00012086"/>
    </source>
</evidence>
<dbReference type="PROSITE" id="PS00666">
    <property type="entry name" value="DHDPS_2"/>
    <property type="match status" value="1"/>
</dbReference>
<dbReference type="Pfam" id="PF00701">
    <property type="entry name" value="DHDPS"/>
    <property type="match status" value="1"/>
</dbReference>
<dbReference type="RefSeq" id="WP_191188695.1">
    <property type="nucleotide sequence ID" value="NZ_JACWMY010000004.1"/>
</dbReference>
<feature type="binding site" evidence="12">
    <location>
        <position position="47"/>
    </location>
    <ligand>
        <name>pyruvate</name>
        <dbReference type="ChEBI" id="CHEBI:15361"/>
    </ligand>
</feature>
<keyword evidence="6 12" id="KW-0028">Amino-acid biosynthesis</keyword>
<dbReference type="PANTHER" id="PTHR12128:SF66">
    <property type="entry name" value="4-HYDROXY-2-OXOGLUTARATE ALDOLASE, MITOCHONDRIAL"/>
    <property type="match status" value="1"/>
</dbReference>
<dbReference type="CDD" id="cd00950">
    <property type="entry name" value="DHDPS"/>
    <property type="match status" value="1"/>
</dbReference>
<dbReference type="SUPFAM" id="SSF51569">
    <property type="entry name" value="Aldolase"/>
    <property type="match status" value="1"/>
</dbReference>
<keyword evidence="10 12" id="KW-0704">Schiff base</keyword>
<evidence type="ECO:0000256" key="7">
    <source>
        <dbReference type="ARBA" id="ARBA00022915"/>
    </source>
</evidence>
<evidence type="ECO:0000256" key="8">
    <source>
        <dbReference type="ARBA" id="ARBA00023154"/>
    </source>
</evidence>
<evidence type="ECO:0000256" key="9">
    <source>
        <dbReference type="ARBA" id="ARBA00023239"/>
    </source>
</evidence>
<organism evidence="14 15">
    <name type="scientific">Mucilaginibacter pankratovii</name>
    <dbReference type="NCBI Taxonomy" id="2772110"/>
    <lineage>
        <taxon>Bacteria</taxon>
        <taxon>Pseudomonadati</taxon>
        <taxon>Bacteroidota</taxon>
        <taxon>Sphingobacteriia</taxon>
        <taxon>Sphingobacteriales</taxon>
        <taxon>Sphingobacteriaceae</taxon>
        <taxon>Mucilaginibacter</taxon>
    </lineage>
</organism>
<dbReference type="EC" id="4.3.3.7" evidence="4 12"/>
<evidence type="ECO:0000313" key="15">
    <source>
        <dbReference type="Proteomes" id="UP000606600"/>
    </source>
</evidence>
<name>A0ABR7WNY1_9SPHI</name>
<feature type="active site" description="Schiff-base intermediate with substrate" evidence="12">
    <location>
        <position position="164"/>
    </location>
</feature>
<accession>A0ABR7WNY1</accession>
<dbReference type="InterPro" id="IPR020625">
    <property type="entry name" value="Schiff_base-form_aldolases_AS"/>
</dbReference>
<dbReference type="HAMAP" id="MF_00418">
    <property type="entry name" value="DapA"/>
    <property type="match status" value="1"/>
</dbReference>
<evidence type="ECO:0000313" key="14">
    <source>
        <dbReference type="EMBL" id="MBD1364031.1"/>
    </source>
</evidence>
<dbReference type="GO" id="GO:0008840">
    <property type="term" value="F:4-hydroxy-tetrahydrodipicolinate synthase activity"/>
    <property type="evidence" value="ECO:0007669"/>
    <property type="project" value="UniProtKB-EC"/>
</dbReference>